<protein>
    <recommendedName>
        <fullName evidence="3">L-rhamnose 1-epimerase</fullName>
    </recommendedName>
</protein>
<dbReference type="PANTHER" id="PTHR34389:SF2">
    <property type="entry name" value="L-RHAMNOSE MUTAROTASE"/>
    <property type="match status" value="1"/>
</dbReference>
<dbReference type="InterPro" id="IPR008000">
    <property type="entry name" value="Rham/fucose_mutarotase"/>
</dbReference>
<sequence length="110" mass="12622">MVQRMGMVIGVKPEKLAEYKRLHAEPWPEMNAALSAANIRNYSIYLREPEMLLFGYWEYAGSDYEADMKALGEVAITKQWLALTDPCQAPLKTAAPGEWWSMIPEIYHLD</sequence>
<comment type="caution">
    <text evidence="1">The sequence shown here is derived from an EMBL/GenBank/DDBJ whole genome shotgun (WGS) entry which is preliminary data.</text>
</comment>
<dbReference type="Gene3D" id="3.30.70.100">
    <property type="match status" value="1"/>
</dbReference>
<reference evidence="1 2" key="1">
    <citation type="journal article" date="2015" name="Genome Announc.">
        <title>Genome Assemblies of Three Soil-Associated Devosia species: D. insulae, D. limi, and D. soli.</title>
        <authorList>
            <person name="Hassan Y.I."/>
            <person name="Lepp D."/>
            <person name="Zhou T."/>
        </authorList>
    </citation>
    <scope>NUCLEOTIDE SEQUENCE [LARGE SCALE GENOMIC DNA]</scope>
    <source>
        <strain evidence="1 2">DS-56</strain>
    </source>
</reference>
<dbReference type="Proteomes" id="UP000095463">
    <property type="component" value="Unassembled WGS sequence"/>
</dbReference>
<gene>
    <name evidence="1" type="ORF">VW23_010980</name>
</gene>
<organism evidence="1 2">
    <name type="scientific">Devosia insulae DS-56</name>
    <dbReference type="NCBI Taxonomy" id="1116389"/>
    <lineage>
        <taxon>Bacteria</taxon>
        <taxon>Pseudomonadati</taxon>
        <taxon>Pseudomonadota</taxon>
        <taxon>Alphaproteobacteria</taxon>
        <taxon>Hyphomicrobiales</taxon>
        <taxon>Devosiaceae</taxon>
        <taxon>Devosia</taxon>
    </lineage>
</organism>
<dbReference type="EMBL" id="LAJE02000069">
    <property type="protein sequence ID" value="OEO32545.1"/>
    <property type="molecule type" value="Genomic_DNA"/>
</dbReference>
<dbReference type="SUPFAM" id="SSF54909">
    <property type="entry name" value="Dimeric alpha+beta barrel"/>
    <property type="match status" value="1"/>
</dbReference>
<name>A0A1E5XVD3_9HYPH</name>
<dbReference type="GO" id="GO:0016857">
    <property type="term" value="F:racemase and epimerase activity, acting on carbohydrates and derivatives"/>
    <property type="evidence" value="ECO:0007669"/>
    <property type="project" value="InterPro"/>
</dbReference>
<dbReference type="RefSeq" id="WP_069908299.1">
    <property type="nucleotide sequence ID" value="NZ_LAJE02000069.1"/>
</dbReference>
<evidence type="ECO:0008006" key="3">
    <source>
        <dbReference type="Google" id="ProtNLM"/>
    </source>
</evidence>
<keyword evidence="2" id="KW-1185">Reference proteome</keyword>
<dbReference type="OrthoDB" id="9799608at2"/>
<dbReference type="Pfam" id="PF05336">
    <property type="entry name" value="rhaM"/>
    <property type="match status" value="1"/>
</dbReference>
<evidence type="ECO:0000313" key="1">
    <source>
        <dbReference type="EMBL" id="OEO32545.1"/>
    </source>
</evidence>
<proteinExistence type="predicted"/>
<evidence type="ECO:0000313" key="2">
    <source>
        <dbReference type="Proteomes" id="UP000095463"/>
    </source>
</evidence>
<dbReference type="InterPro" id="IPR011008">
    <property type="entry name" value="Dimeric_a/b-barrel"/>
</dbReference>
<dbReference type="AlphaFoldDB" id="A0A1E5XVD3"/>
<accession>A0A1E5XVD3</accession>
<dbReference type="PANTHER" id="PTHR34389">
    <property type="entry name" value="L-RHAMNOSE MUTAROTASE"/>
    <property type="match status" value="1"/>
</dbReference>